<feature type="transmembrane region" description="Helical" evidence="2">
    <location>
        <begin position="324"/>
        <end position="347"/>
    </location>
</feature>
<feature type="signal peptide" evidence="3">
    <location>
        <begin position="1"/>
        <end position="17"/>
    </location>
</feature>
<feature type="compositionally biased region" description="Polar residues" evidence="1">
    <location>
        <begin position="579"/>
        <end position="589"/>
    </location>
</feature>
<feature type="transmembrane region" description="Helical" evidence="2">
    <location>
        <begin position="524"/>
        <end position="549"/>
    </location>
</feature>
<accession>A0AA38H7L8</accession>
<gene>
    <name evidence="4" type="ORF">MKK02DRAFT_44556</name>
</gene>
<comment type="caution">
    <text evidence="4">The sequence shown here is derived from an EMBL/GenBank/DDBJ whole genome shotgun (WGS) entry which is preliminary data.</text>
</comment>
<dbReference type="RefSeq" id="XP_052945637.1">
    <property type="nucleotide sequence ID" value="XM_053092987.1"/>
</dbReference>
<dbReference type="GeneID" id="77732192"/>
<feature type="chain" id="PRO_5041397181" evidence="3">
    <location>
        <begin position="18"/>
        <end position="617"/>
    </location>
</feature>
<reference evidence="4" key="1">
    <citation type="journal article" date="2022" name="G3 (Bethesda)">
        <title>High quality genome of the basidiomycete yeast Dioszegia hungarica PDD-24b-2 isolated from cloud water.</title>
        <authorList>
            <person name="Jarrige D."/>
            <person name="Haridas S."/>
            <person name="Bleykasten-Grosshans C."/>
            <person name="Joly M."/>
            <person name="Nadalig T."/>
            <person name="Sancelme M."/>
            <person name="Vuilleumier S."/>
            <person name="Grigoriev I.V."/>
            <person name="Amato P."/>
            <person name="Bringel F."/>
        </authorList>
    </citation>
    <scope>NUCLEOTIDE SEQUENCE</scope>
    <source>
        <strain evidence="4">PDD-24b-2</strain>
    </source>
</reference>
<feature type="region of interest" description="Disordered" evidence="1">
    <location>
        <begin position="564"/>
        <end position="591"/>
    </location>
</feature>
<keyword evidence="2" id="KW-1133">Transmembrane helix</keyword>
<evidence type="ECO:0000313" key="5">
    <source>
        <dbReference type="Proteomes" id="UP001164286"/>
    </source>
</evidence>
<feature type="transmembrane region" description="Helical" evidence="2">
    <location>
        <begin position="459"/>
        <end position="476"/>
    </location>
</feature>
<dbReference type="EMBL" id="JAKWFO010000005">
    <property type="protein sequence ID" value="KAI9635860.1"/>
    <property type="molecule type" value="Genomic_DNA"/>
</dbReference>
<keyword evidence="2" id="KW-0472">Membrane</keyword>
<keyword evidence="3" id="KW-0732">Signal</keyword>
<organism evidence="4 5">
    <name type="scientific">Dioszegia hungarica</name>
    <dbReference type="NCBI Taxonomy" id="4972"/>
    <lineage>
        <taxon>Eukaryota</taxon>
        <taxon>Fungi</taxon>
        <taxon>Dikarya</taxon>
        <taxon>Basidiomycota</taxon>
        <taxon>Agaricomycotina</taxon>
        <taxon>Tremellomycetes</taxon>
        <taxon>Tremellales</taxon>
        <taxon>Bulleribasidiaceae</taxon>
        <taxon>Dioszegia</taxon>
    </lineage>
</organism>
<keyword evidence="5" id="KW-1185">Reference proteome</keyword>
<feature type="region of interest" description="Disordered" evidence="1">
    <location>
        <begin position="598"/>
        <end position="617"/>
    </location>
</feature>
<feature type="transmembrane region" description="Helical" evidence="2">
    <location>
        <begin position="391"/>
        <end position="414"/>
    </location>
</feature>
<feature type="transmembrane region" description="Helical" evidence="2">
    <location>
        <begin position="426"/>
        <end position="447"/>
    </location>
</feature>
<evidence type="ECO:0000256" key="2">
    <source>
        <dbReference type="SAM" id="Phobius"/>
    </source>
</evidence>
<protein>
    <submittedName>
        <fullName evidence="4">Uncharacterized protein</fullName>
    </submittedName>
</protein>
<proteinExistence type="predicted"/>
<feature type="transmembrane region" description="Helical" evidence="2">
    <location>
        <begin position="488"/>
        <end position="512"/>
    </location>
</feature>
<sequence>MRFTLLTISSLVGSVAARQPYHWLDIVGQFSKDILYPANAAIAASGTYSTFQPDIKGRIDISTALEGDELNVEYVFGLFAQSNASSAQLEPTSLIPTPVAGRLQSLAIQDNVVSLSNIVSFTFFKQNLSIPLQLDAWFVFDRKSGQMSQYDVTFRRWAWFWQEVMSLLMPDLEKENEVTPGRLTQEELLTLHAARRICSLHDTFCSDATLKQYNSTSQCLDFLTGNRTFGAAWALGQDTTGCRYMHTTLLKNRPAEHCPNIGPSGGKMCVVRNYTQVVTKQMYEHTFIAPASNSPESLEGISASSETELLKVGMLLVGPFAVGWFPSIAILYFFLLWLSAIVTRAILLRTSKAFVRLSWSQQRTCVVYVLSTVYTSVALGLQLAAFPTAWYSYSVSSVGCIRLAGVVITGLYIFEMIHREAIRLPLLIHHLLTIFAIVWVVFCLDQVQHPSLITTAEVWLFQATLEQVVFLGLLSYRLGWPTRFTKSCLGPGAMVSFVLKVGAAIWLLVIWGTKQRTYREPTDIAFSVILWFTIPCLLAAQAWGAWVCCQIAWSVDKKKRGGASSKRRAAENRSDDSLESQPHTASGTREQVALAQIPMPEGAGSFRLNVESFDTGR</sequence>
<dbReference type="Proteomes" id="UP001164286">
    <property type="component" value="Unassembled WGS sequence"/>
</dbReference>
<evidence type="ECO:0000256" key="3">
    <source>
        <dbReference type="SAM" id="SignalP"/>
    </source>
</evidence>
<evidence type="ECO:0000313" key="4">
    <source>
        <dbReference type="EMBL" id="KAI9635860.1"/>
    </source>
</evidence>
<evidence type="ECO:0000256" key="1">
    <source>
        <dbReference type="SAM" id="MobiDB-lite"/>
    </source>
</evidence>
<dbReference type="AlphaFoldDB" id="A0AA38H7L8"/>
<feature type="transmembrane region" description="Helical" evidence="2">
    <location>
        <begin position="367"/>
        <end position="385"/>
    </location>
</feature>
<name>A0AA38H7L8_9TREE</name>
<keyword evidence="2" id="KW-0812">Transmembrane</keyword>